<dbReference type="Proteomes" id="UP000016932">
    <property type="component" value="Unassembled WGS sequence"/>
</dbReference>
<evidence type="ECO:0000313" key="3">
    <source>
        <dbReference type="Proteomes" id="UP000016932"/>
    </source>
</evidence>
<reference evidence="2 3" key="1">
    <citation type="journal article" date="2012" name="PLoS Pathog.">
        <title>Diverse lifestyles and strategies of plant pathogenesis encoded in the genomes of eighteen Dothideomycetes fungi.</title>
        <authorList>
            <person name="Ohm R.A."/>
            <person name="Feau N."/>
            <person name="Henrissat B."/>
            <person name="Schoch C.L."/>
            <person name="Horwitz B.A."/>
            <person name="Barry K.W."/>
            <person name="Condon B.J."/>
            <person name="Copeland A.C."/>
            <person name="Dhillon B."/>
            <person name="Glaser F."/>
            <person name="Hesse C.N."/>
            <person name="Kosti I."/>
            <person name="LaButti K."/>
            <person name="Lindquist E.A."/>
            <person name="Lucas S."/>
            <person name="Salamov A.A."/>
            <person name="Bradshaw R.E."/>
            <person name="Ciuffetti L."/>
            <person name="Hamelin R.C."/>
            <person name="Kema G.H.J."/>
            <person name="Lawrence C."/>
            <person name="Scott J.A."/>
            <person name="Spatafora J.W."/>
            <person name="Turgeon B.G."/>
            <person name="de Wit P.J.G.M."/>
            <person name="Zhong S."/>
            <person name="Goodwin S.B."/>
            <person name="Grigoriev I.V."/>
        </authorList>
    </citation>
    <scope>NUCLEOTIDE SEQUENCE [LARGE SCALE GENOMIC DNA]</scope>
    <source>
        <strain evidence="2 3">CIRAD86</strain>
    </source>
</reference>
<gene>
    <name evidence="2" type="ORF">MYCFIDRAFT_176765</name>
</gene>
<sequence length="1491" mass="164105">MLFLTRARSETWPSLPHDSSHFLCTHEYLWRRPVSRSELSPLAQKTSEHGPQCSLRSPASDPTLSSAGQRLHTTVRFAGWLAPLAAHVASPHLIQAAEWMAAAWAGRKIESRRVEQHSALCHWFTALVSVRSFFVGVALSASHLCLGLPSYPCHTDKALAPLAIEPKTNPWSEGMPLAPPMRAQQARGREARRCSRQAHCQKAKSLFTRSASETRPSKHQQQRWPSCTMAGSRADPVGEDTGASNTCIRNAFDAGANVDNSTTRRQIVLALFQARSRSRLNRSEVELAGRYRSGVCQVVESETKSNIHTPGCRESEMAPANHTAKNAFRMAAGHVEQFAHAFQDKYGRELARGNGCAPRQRIICDVVIVAVGRAGMLKKHPHRTRTSQCRSRRGHFSPPAIQYPRVSRGAGMDGHGDGDAHLSNTLVSQRAAGEELVSPCHENLRQLGMPLLLFLPTTDLTRSSRPAFSSIAAAPQIFAAQVLPQRRAISYFTAAGGLLLHHAGQSSQQAVGHGITSCTAPRSGALQCQGPSKALLPDGMQGALPACVTPTACVTPPASCHAIGYRNGATDSPLGTIHFNLWRAAMQDSNNATLLGMVYVVGDTKPRGVLTRSFIDLHFGLNTGEKHLPSFFSFMVPESLTLAYTRYFGHQYTGQGLHEAYGGPGYCTTDALNLSPAKLALTVLNISVEPLQQRQRHRMTAWLACCPTHGSCSTVRGLKRFLLGILDVIGTFLFADIAITISRYFQTVRPELPVSDSVHVIDVEHRRLSTDLRGPAEAVRLLPVHGLHERHIAAGTRCKPVRRPLWHESYAEAVPERGRLTAPTSRVCGNDQLCEPLQPGCSIDRTALSSLSRVPPQALSIEHASIPRSHFRIRPTKHKLRDLKWKAAPKKYDAELQFETSQVTELTLPYSRSIGCPRLVQRVISLKPLPLRVHAFPRAAKRTYACTPGIEVSCCWLSKSAAGGASRKADMRKFSIDAGTRAVTNARSRSDFETTMQDEISSPLDWSDMATKLLHCALPFRLQKDDMVDMHTKCEPMQADDIDFITSPGYTDICRMMKFAFLDPDPINQLLEIAGFLPSNTDTNPSIVDDGLVLEIATCRPGIDENTDIDMASYQDLMSTRVETPETRSNAGQTRLIHYAVSLRAWSTTVLRELELIFCLWLSMMIAHVAGFGATELTAITPALQIGCLIILSHQSSNQSLTTMGLHPSTSPPTPCNVPSSPSGHVAMVRRMAEALTLCRLPIVATCSNHNGRYQCHDGRPILVESLAITPVPASCKAANDFILLAHAVLPDKSLSIAEAWSTDHVARQSRLIPMYRKQEISQALRFLDSFNRHHHNLPEKFAIHSSLLQTLSFDKAGPRCSSTSPFSLLPQLLHHASNTTYILHAHCRAVETYASAVLRRDKFAQLDRPYRPFPGYGGGALIHDILEFSPDRDSIEDNFLRRTSKQNLSCYYSTKLRERAICPASPSDLETKPSPSYPPEPQHNPVLAPL</sequence>
<dbReference type="EMBL" id="KB446560">
    <property type="protein sequence ID" value="EME81489.1"/>
    <property type="molecule type" value="Genomic_DNA"/>
</dbReference>
<feature type="region of interest" description="Disordered" evidence="1">
    <location>
        <begin position="40"/>
        <end position="66"/>
    </location>
</feature>
<dbReference type="RefSeq" id="XP_007928666.1">
    <property type="nucleotide sequence ID" value="XM_007930475.1"/>
</dbReference>
<dbReference type="HOGENOM" id="CLU_249145_0_0_1"/>
<evidence type="ECO:0000256" key="1">
    <source>
        <dbReference type="SAM" id="MobiDB-lite"/>
    </source>
</evidence>
<feature type="region of interest" description="Disordered" evidence="1">
    <location>
        <begin position="208"/>
        <end position="230"/>
    </location>
</feature>
<feature type="compositionally biased region" description="Basic residues" evidence="1">
    <location>
        <begin position="379"/>
        <end position="395"/>
    </location>
</feature>
<dbReference type="KEGG" id="pfj:MYCFIDRAFT_176765"/>
<feature type="region of interest" description="Disordered" evidence="1">
    <location>
        <begin position="379"/>
        <end position="405"/>
    </location>
</feature>
<organism evidence="2 3">
    <name type="scientific">Pseudocercospora fijiensis (strain CIRAD86)</name>
    <name type="common">Black leaf streak disease fungus</name>
    <name type="synonym">Mycosphaerella fijiensis</name>
    <dbReference type="NCBI Taxonomy" id="383855"/>
    <lineage>
        <taxon>Eukaryota</taxon>
        <taxon>Fungi</taxon>
        <taxon>Dikarya</taxon>
        <taxon>Ascomycota</taxon>
        <taxon>Pezizomycotina</taxon>
        <taxon>Dothideomycetes</taxon>
        <taxon>Dothideomycetidae</taxon>
        <taxon>Mycosphaerellales</taxon>
        <taxon>Mycosphaerellaceae</taxon>
        <taxon>Pseudocercospora</taxon>
    </lineage>
</organism>
<keyword evidence="3" id="KW-1185">Reference proteome</keyword>
<evidence type="ECO:0000313" key="2">
    <source>
        <dbReference type="EMBL" id="EME81489.1"/>
    </source>
</evidence>
<proteinExistence type="predicted"/>
<feature type="region of interest" description="Disordered" evidence="1">
    <location>
        <begin position="1464"/>
        <end position="1491"/>
    </location>
</feature>
<accession>M2ZQY8</accession>
<feature type="compositionally biased region" description="Polar residues" evidence="1">
    <location>
        <begin position="54"/>
        <end position="66"/>
    </location>
</feature>
<dbReference type="VEuPathDB" id="FungiDB:MYCFIDRAFT_176765"/>
<dbReference type="GeneID" id="19333628"/>
<protein>
    <submittedName>
        <fullName evidence="2">Uncharacterized protein</fullName>
    </submittedName>
</protein>
<name>M2ZQY8_PSEFD</name>
<feature type="region of interest" description="Disordered" evidence="1">
    <location>
        <begin position="1202"/>
        <end position="1221"/>
    </location>
</feature>